<dbReference type="AlphaFoldDB" id="A0A5D3KBI4"/>
<sequence>MTTSQMLAALAVPLFGLFVATAEDAVAVELNGAWATSADQCDKVFTREDGKLTFTDMSDVYGGGFIVDGNQLIGKFARCKVKARKDNGPNVNLVASCATDIMLSSVQFSLKELDADSIARLFPGMEDMEIRYHRCSPK</sequence>
<proteinExistence type="predicted"/>
<protein>
    <recommendedName>
        <fullName evidence="4">DUF3617 family protein</fullName>
    </recommendedName>
</protein>
<gene>
    <name evidence="2" type="ORF">FXB40_41780</name>
</gene>
<evidence type="ECO:0008006" key="4">
    <source>
        <dbReference type="Google" id="ProtNLM"/>
    </source>
</evidence>
<dbReference type="OrthoDB" id="8231111at2"/>
<keyword evidence="1" id="KW-0732">Signal</keyword>
<name>A0A5D3KBI4_9BRAD</name>
<dbReference type="Proteomes" id="UP000324758">
    <property type="component" value="Unassembled WGS sequence"/>
</dbReference>
<comment type="caution">
    <text evidence="2">The sequence shown here is derived from an EMBL/GenBank/DDBJ whole genome shotgun (WGS) entry which is preliminary data.</text>
</comment>
<evidence type="ECO:0000256" key="1">
    <source>
        <dbReference type="SAM" id="SignalP"/>
    </source>
</evidence>
<feature type="chain" id="PRO_5023095986" description="DUF3617 family protein" evidence="1">
    <location>
        <begin position="23"/>
        <end position="138"/>
    </location>
</feature>
<evidence type="ECO:0000313" key="3">
    <source>
        <dbReference type="Proteomes" id="UP000324758"/>
    </source>
</evidence>
<keyword evidence="3" id="KW-1185">Reference proteome</keyword>
<organism evidence="2 3">
    <name type="scientific">Bradyrhizobium rifense</name>
    <dbReference type="NCBI Taxonomy" id="515499"/>
    <lineage>
        <taxon>Bacteria</taxon>
        <taxon>Pseudomonadati</taxon>
        <taxon>Pseudomonadota</taxon>
        <taxon>Alphaproteobacteria</taxon>
        <taxon>Hyphomicrobiales</taxon>
        <taxon>Nitrobacteraceae</taxon>
        <taxon>Bradyrhizobium</taxon>
    </lineage>
</organism>
<dbReference type="RefSeq" id="WP_148778083.1">
    <property type="nucleotide sequence ID" value="NZ_VSSS01000079.1"/>
</dbReference>
<accession>A0A5D3KBI4</accession>
<reference evidence="2 3" key="1">
    <citation type="submission" date="2019-08" db="EMBL/GenBank/DDBJ databases">
        <title>Bradyrhizobium hipponensis sp. nov., a rhizobium isolated from a Lupinus angustifolius root nodule in Tunisia.</title>
        <authorList>
            <person name="Off K."/>
            <person name="Rejili M."/>
            <person name="Mars M."/>
            <person name="Brachmann A."/>
            <person name="Marin M."/>
        </authorList>
    </citation>
    <scope>NUCLEOTIDE SEQUENCE [LARGE SCALE GENOMIC DNA]</scope>
    <source>
        <strain evidence="2 3">CTAW71</strain>
    </source>
</reference>
<feature type="signal peptide" evidence="1">
    <location>
        <begin position="1"/>
        <end position="22"/>
    </location>
</feature>
<dbReference type="EMBL" id="VSSS01000079">
    <property type="protein sequence ID" value="TYL86522.1"/>
    <property type="molecule type" value="Genomic_DNA"/>
</dbReference>
<evidence type="ECO:0000313" key="2">
    <source>
        <dbReference type="EMBL" id="TYL86522.1"/>
    </source>
</evidence>